<evidence type="ECO:0000313" key="5">
    <source>
        <dbReference type="Proteomes" id="UP000256970"/>
    </source>
</evidence>
<keyword evidence="5" id="KW-1185">Reference proteome</keyword>
<reference evidence="4 5" key="1">
    <citation type="submission" date="2016-10" db="EMBL/GenBank/DDBJ databases">
        <authorList>
            <person name="Cai Z."/>
        </authorList>
    </citation>
    <scope>NUCLEOTIDE SEQUENCE [LARGE SCALE GENOMIC DNA]</scope>
</reference>
<dbReference type="GO" id="GO:0000455">
    <property type="term" value="P:enzyme-directed rRNA pseudouridine synthesis"/>
    <property type="evidence" value="ECO:0007669"/>
    <property type="project" value="TreeGrafter"/>
</dbReference>
<dbReference type="GO" id="GO:0003723">
    <property type="term" value="F:RNA binding"/>
    <property type="evidence" value="ECO:0007669"/>
    <property type="project" value="InterPro"/>
</dbReference>
<sequence>MTSARKVCRKRTVLVDSKLGNCATDVAAGQLLQLLDARIPHPSSKQRTALGATGRPTSSAAGQQQQQQQQPWQQLQVLHLNEHLAVVVKPFGLHIYGRGTGHLKHWLSQAIPASSAADALPAACPVHRLDALTGGLVLCARTLTAAQRLTQAFEDRQVKKQYVALLAGRYQPSSSTTATAAQSAAAVPAADNTDNPSVRYDSSSGITTINPCVAGKPASTALRVLSQTPSLKFDWITTAQLCPTTGRKHQLRQHVSALGHPILGDPLYNQFVGNGVKLAGKGVCLWAQRLEFDHPLTGRLLQIGTEEPVRFEKVRQHEAQRHAKFAVPEV</sequence>
<evidence type="ECO:0000256" key="1">
    <source>
        <dbReference type="ARBA" id="ARBA00010876"/>
    </source>
</evidence>
<dbReference type="Proteomes" id="UP000256970">
    <property type="component" value="Unassembled WGS sequence"/>
</dbReference>
<comment type="similarity">
    <text evidence="1">Belongs to the pseudouridine synthase RluA family.</text>
</comment>
<dbReference type="Gene3D" id="3.30.2350.10">
    <property type="entry name" value="Pseudouridine synthase"/>
    <property type="match status" value="1"/>
</dbReference>
<dbReference type="GO" id="GO:0009982">
    <property type="term" value="F:pseudouridine synthase activity"/>
    <property type="evidence" value="ECO:0007669"/>
    <property type="project" value="InterPro"/>
</dbReference>
<dbReference type="InterPro" id="IPR006145">
    <property type="entry name" value="PsdUridine_synth_RsuA/RluA"/>
</dbReference>
<name>A0A383VL52_TETOB</name>
<evidence type="ECO:0000313" key="4">
    <source>
        <dbReference type="EMBL" id="SZX65911.1"/>
    </source>
</evidence>
<dbReference type="PANTHER" id="PTHR21600:SF87">
    <property type="entry name" value="RNA PSEUDOURIDYLATE SYNTHASE DOMAIN-CONTAINING PROTEIN 1"/>
    <property type="match status" value="1"/>
</dbReference>
<gene>
    <name evidence="4" type="ORF">BQ4739_LOCUS6373</name>
</gene>
<organism evidence="4 5">
    <name type="scientific">Tetradesmus obliquus</name>
    <name type="common">Green alga</name>
    <name type="synonym">Acutodesmus obliquus</name>
    <dbReference type="NCBI Taxonomy" id="3088"/>
    <lineage>
        <taxon>Eukaryota</taxon>
        <taxon>Viridiplantae</taxon>
        <taxon>Chlorophyta</taxon>
        <taxon>core chlorophytes</taxon>
        <taxon>Chlorophyceae</taxon>
        <taxon>CS clade</taxon>
        <taxon>Sphaeropleales</taxon>
        <taxon>Scenedesmaceae</taxon>
        <taxon>Tetradesmus</taxon>
    </lineage>
</organism>
<evidence type="ECO:0000259" key="3">
    <source>
        <dbReference type="Pfam" id="PF00849"/>
    </source>
</evidence>
<protein>
    <recommendedName>
        <fullName evidence="3">Pseudouridine synthase RsuA/RluA-like domain-containing protein</fullName>
    </recommendedName>
</protein>
<dbReference type="PANTHER" id="PTHR21600">
    <property type="entry name" value="MITOCHONDRIAL RNA PSEUDOURIDINE SYNTHASE"/>
    <property type="match status" value="1"/>
</dbReference>
<dbReference type="InterPro" id="IPR050188">
    <property type="entry name" value="RluA_PseudoU_synthase"/>
</dbReference>
<dbReference type="EMBL" id="FNXT01000672">
    <property type="protein sequence ID" value="SZX65911.1"/>
    <property type="molecule type" value="Genomic_DNA"/>
</dbReference>
<dbReference type="SUPFAM" id="SSF55120">
    <property type="entry name" value="Pseudouridine synthase"/>
    <property type="match status" value="1"/>
</dbReference>
<dbReference type="InterPro" id="IPR020103">
    <property type="entry name" value="PsdUridine_synth_cat_dom_sf"/>
</dbReference>
<dbReference type="AlphaFoldDB" id="A0A383VL52"/>
<dbReference type="CDD" id="cd02869">
    <property type="entry name" value="PseudoU_synth_RluA_like"/>
    <property type="match status" value="1"/>
</dbReference>
<dbReference type="STRING" id="3088.A0A383VL52"/>
<accession>A0A383VL52</accession>
<evidence type="ECO:0000256" key="2">
    <source>
        <dbReference type="SAM" id="MobiDB-lite"/>
    </source>
</evidence>
<dbReference type="Pfam" id="PF00849">
    <property type="entry name" value="PseudoU_synth_2"/>
    <property type="match status" value="1"/>
</dbReference>
<feature type="domain" description="Pseudouridine synthase RsuA/RluA-like" evidence="3">
    <location>
        <begin position="83"/>
        <end position="257"/>
    </location>
</feature>
<proteinExistence type="inferred from homology"/>
<feature type="region of interest" description="Disordered" evidence="2">
    <location>
        <begin position="44"/>
        <end position="68"/>
    </location>
</feature>